<dbReference type="SUPFAM" id="SSF52047">
    <property type="entry name" value="RNI-like"/>
    <property type="match status" value="1"/>
</dbReference>
<evidence type="ECO:0000313" key="2">
    <source>
        <dbReference type="Proteomes" id="UP000799118"/>
    </source>
</evidence>
<reference evidence="1" key="1">
    <citation type="journal article" date="2019" name="Environ. Microbiol.">
        <title>Fungal ecological strategies reflected in gene transcription - a case study of two litter decomposers.</title>
        <authorList>
            <person name="Barbi F."/>
            <person name="Kohler A."/>
            <person name="Barry K."/>
            <person name="Baskaran P."/>
            <person name="Daum C."/>
            <person name="Fauchery L."/>
            <person name="Ihrmark K."/>
            <person name="Kuo A."/>
            <person name="LaButti K."/>
            <person name="Lipzen A."/>
            <person name="Morin E."/>
            <person name="Grigoriev I.V."/>
            <person name="Henrissat B."/>
            <person name="Lindahl B."/>
            <person name="Martin F."/>
        </authorList>
    </citation>
    <scope>NUCLEOTIDE SEQUENCE</scope>
    <source>
        <strain evidence="1">JB14</strain>
    </source>
</reference>
<organism evidence="1 2">
    <name type="scientific">Gymnopus androsaceus JB14</name>
    <dbReference type="NCBI Taxonomy" id="1447944"/>
    <lineage>
        <taxon>Eukaryota</taxon>
        <taxon>Fungi</taxon>
        <taxon>Dikarya</taxon>
        <taxon>Basidiomycota</taxon>
        <taxon>Agaricomycotina</taxon>
        <taxon>Agaricomycetes</taxon>
        <taxon>Agaricomycetidae</taxon>
        <taxon>Agaricales</taxon>
        <taxon>Marasmiineae</taxon>
        <taxon>Omphalotaceae</taxon>
        <taxon>Gymnopus</taxon>
    </lineage>
</organism>
<keyword evidence="2" id="KW-1185">Reference proteome</keyword>
<dbReference type="OrthoDB" id="2998253at2759"/>
<accession>A0A6A4HTB6</accession>
<evidence type="ECO:0008006" key="3">
    <source>
        <dbReference type="Google" id="ProtNLM"/>
    </source>
</evidence>
<dbReference type="Proteomes" id="UP000799118">
    <property type="component" value="Unassembled WGS sequence"/>
</dbReference>
<gene>
    <name evidence="1" type="ORF">BT96DRAFT_1093853</name>
</gene>
<sequence>MSCTNQICTLSSSNADSFLSASKNYEEAFARIRSNDIPKSAIERSQLRALVEATRNDLGICNADDISRGYLAKTLECYESLLAPIRTLPSEIMISIFKLVVWDDDFVEIATGPFRCSGPIFPLTWVNYRWREIIISQPSFWSSLDLFLRVYGREADFQLMADVVGECLLRSGTIAPLHLKILVRGWDARASSGQLHVLNMLNEHAYRWKEIVFECLLPEPHLAHMLNQICSQNTSLPALEVVNLSTTNKEKPFLLGFFGPTFIHLPRLHTLFISLLRSTDLVLIDLQQLTTFRINHYIGCSFAALLENCPLLEHLEISEITSSDAGVSSTIPFVHHTHLTSLHLNNLQWFPIGLWQSVHLPNLTHLEVNGYMGRGSFLNTFEEVKTMLVQSKCVLQHIHFHWHKNGLNDSEYAHSCFLQGILISPTSTIDYKYHDKRGSLPPQCFGNCGIYYCYTDTPNTLPTVTSSGAVYHHRRYMTLSLLPPEIGP</sequence>
<dbReference type="AlphaFoldDB" id="A0A6A4HTB6"/>
<proteinExistence type="predicted"/>
<name>A0A6A4HTB6_9AGAR</name>
<protein>
    <recommendedName>
        <fullName evidence="3">F-box domain-containing protein</fullName>
    </recommendedName>
</protein>
<dbReference type="InterPro" id="IPR032675">
    <property type="entry name" value="LRR_dom_sf"/>
</dbReference>
<evidence type="ECO:0000313" key="1">
    <source>
        <dbReference type="EMBL" id="KAE9401021.1"/>
    </source>
</evidence>
<dbReference type="EMBL" id="ML769450">
    <property type="protein sequence ID" value="KAE9401021.1"/>
    <property type="molecule type" value="Genomic_DNA"/>
</dbReference>
<dbReference type="Gene3D" id="3.80.10.10">
    <property type="entry name" value="Ribonuclease Inhibitor"/>
    <property type="match status" value="1"/>
</dbReference>